<feature type="domain" description="2Fe-2S ferredoxin-type" evidence="4">
    <location>
        <begin position="94"/>
        <end position="139"/>
    </location>
</feature>
<evidence type="ECO:0000313" key="5">
    <source>
        <dbReference type="EMBL" id="CBN78419.1"/>
    </source>
</evidence>
<dbReference type="Proteomes" id="UP000002630">
    <property type="component" value="Linkage Group LG23"/>
</dbReference>
<keyword evidence="1" id="KW-0001">2Fe-2S</keyword>
<dbReference type="Pfam" id="PF00111">
    <property type="entry name" value="Fer2"/>
    <property type="match status" value="1"/>
</dbReference>
<sequence>MTTFTRILVALVLSVSSASAFVPCPSALTKSNHRAIHDPAPAATTAAAPRPRYQQHAGPLLMGWGDALGKAFANEDMAPQKNPGLKNAPNTCMVTVNGKTIQAVQGQRLRDVVLAAKAKIEYGCEKGDCGTCESIVDGRKIRICKAIVPRNKTKVNIKTKFG</sequence>
<dbReference type="SUPFAM" id="SSF54292">
    <property type="entry name" value="2Fe-2S ferredoxin-like"/>
    <property type="match status" value="1"/>
</dbReference>
<dbReference type="InterPro" id="IPR036010">
    <property type="entry name" value="2Fe-2S_ferredoxin-like_sf"/>
</dbReference>
<evidence type="ECO:0000256" key="1">
    <source>
        <dbReference type="ARBA" id="ARBA00022714"/>
    </source>
</evidence>
<organism evidence="5 6">
    <name type="scientific">Ectocarpus siliculosus</name>
    <name type="common">Brown alga</name>
    <name type="synonym">Conferva siliculosa</name>
    <dbReference type="NCBI Taxonomy" id="2880"/>
    <lineage>
        <taxon>Eukaryota</taxon>
        <taxon>Sar</taxon>
        <taxon>Stramenopiles</taxon>
        <taxon>Ochrophyta</taxon>
        <taxon>PX clade</taxon>
        <taxon>Phaeophyceae</taxon>
        <taxon>Ectocarpales</taxon>
        <taxon>Ectocarpaceae</taxon>
        <taxon>Ectocarpus</taxon>
    </lineage>
</organism>
<dbReference type="GO" id="GO:0051537">
    <property type="term" value="F:2 iron, 2 sulfur cluster binding"/>
    <property type="evidence" value="ECO:0007669"/>
    <property type="project" value="UniProtKB-KW"/>
</dbReference>
<dbReference type="InterPro" id="IPR012675">
    <property type="entry name" value="Beta-grasp_dom_sf"/>
</dbReference>
<keyword evidence="1" id="KW-0479">Metal-binding</keyword>
<dbReference type="PROSITE" id="PS00197">
    <property type="entry name" value="2FE2S_FER_1"/>
    <property type="match status" value="1"/>
</dbReference>
<accession>D8LD52</accession>
<protein>
    <recommendedName>
        <fullName evidence="4">2Fe-2S ferredoxin-type domain-containing protein</fullName>
    </recommendedName>
</protein>
<dbReference type="eggNOG" id="ENOG502SGYY">
    <property type="taxonomic scope" value="Eukaryota"/>
</dbReference>
<dbReference type="InterPro" id="IPR006058">
    <property type="entry name" value="2Fe2S_fd_BS"/>
</dbReference>
<evidence type="ECO:0000256" key="2">
    <source>
        <dbReference type="ARBA" id="ARBA00023014"/>
    </source>
</evidence>
<evidence type="ECO:0000259" key="4">
    <source>
        <dbReference type="Pfam" id="PF00111"/>
    </source>
</evidence>
<dbReference type="EMBL" id="FN647822">
    <property type="protein sequence ID" value="CBN78419.1"/>
    <property type="molecule type" value="Genomic_DNA"/>
</dbReference>
<dbReference type="AlphaFoldDB" id="D8LD52"/>
<keyword evidence="3" id="KW-0732">Signal</keyword>
<dbReference type="InParanoid" id="D8LD52"/>
<dbReference type="OrthoDB" id="39246at2759"/>
<reference evidence="5 6" key="1">
    <citation type="journal article" date="2010" name="Nature">
        <title>The Ectocarpus genome and the independent evolution of multicellularity in brown algae.</title>
        <authorList>
            <person name="Cock J.M."/>
            <person name="Sterck L."/>
            <person name="Rouze P."/>
            <person name="Scornet D."/>
            <person name="Allen A.E."/>
            <person name="Amoutzias G."/>
            <person name="Anthouard V."/>
            <person name="Artiguenave F."/>
            <person name="Aury J.M."/>
            <person name="Badger J.H."/>
            <person name="Beszteri B."/>
            <person name="Billiau K."/>
            <person name="Bonnet E."/>
            <person name="Bothwell J.H."/>
            <person name="Bowler C."/>
            <person name="Boyen C."/>
            <person name="Brownlee C."/>
            <person name="Carrano C.J."/>
            <person name="Charrier B."/>
            <person name="Cho G.Y."/>
            <person name="Coelho S.M."/>
            <person name="Collen J."/>
            <person name="Corre E."/>
            <person name="Da Silva C."/>
            <person name="Delage L."/>
            <person name="Delaroque N."/>
            <person name="Dittami S.M."/>
            <person name="Doulbeau S."/>
            <person name="Elias M."/>
            <person name="Farnham G."/>
            <person name="Gachon C.M."/>
            <person name="Gschloessl B."/>
            <person name="Heesch S."/>
            <person name="Jabbari K."/>
            <person name="Jubin C."/>
            <person name="Kawai H."/>
            <person name="Kimura K."/>
            <person name="Kloareg B."/>
            <person name="Kupper F.C."/>
            <person name="Lang D."/>
            <person name="Le Bail A."/>
            <person name="Leblanc C."/>
            <person name="Lerouge P."/>
            <person name="Lohr M."/>
            <person name="Lopez P.J."/>
            <person name="Martens C."/>
            <person name="Maumus F."/>
            <person name="Michel G."/>
            <person name="Miranda-Saavedra D."/>
            <person name="Morales J."/>
            <person name="Moreau H."/>
            <person name="Motomura T."/>
            <person name="Nagasato C."/>
            <person name="Napoli C.A."/>
            <person name="Nelson D.R."/>
            <person name="Nyvall-Collen P."/>
            <person name="Peters A.F."/>
            <person name="Pommier C."/>
            <person name="Potin P."/>
            <person name="Poulain J."/>
            <person name="Quesneville H."/>
            <person name="Read B."/>
            <person name="Rensing S.A."/>
            <person name="Ritter A."/>
            <person name="Rousvoal S."/>
            <person name="Samanta M."/>
            <person name="Samson G."/>
            <person name="Schroeder D.C."/>
            <person name="Segurens B."/>
            <person name="Strittmatter M."/>
            <person name="Tonon T."/>
            <person name="Tregear J.W."/>
            <person name="Valentin K."/>
            <person name="von Dassow P."/>
            <person name="Yamagishi T."/>
            <person name="Van de Peer Y."/>
            <person name="Wincker P."/>
        </authorList>
    </citation>
    <scope>NUCLEOTIDE SEQUENCE [LARGE SCALE GENOMIC DNA]</scope>
    <source>
        <strain evidence="6">Ec32 / CCAP1310/4</strain>
    </source>
</reference>
<evidence type="ECO:0000313" key="6">
    <source>
        <dbReference type="Proteomes" id="UP000002630"/>
    </source>
</evidence>
<keyword evidence="1" id="KW-0408">Iron</keyword>
<feature type="signal peptide" evidence="3">
    <location>
        <begin position="1"/>
        <end position="20"/>
    </location>
</feature>
<dbReference type="InterPro" id="IPR001041">
    <property type="entry name" value="2Fe-2S_ferredoxin-type"/>
</dbReference>
<name>D8LD52_ECTSI</name>
<dbReference type="EMBL" id="FN649748">
    <property type="protein sequence ID" value="CBN78419.1"/>
    <property type="molecule type" value="Genomic_DNA"/>
</dbReference>
<keyword evidence="6" id="KW-1185">Reference proteome</keyword>
<feature type="chain" id="PRO_5003117059" description="2Fe-2S ferredoxin-type domain-containing protein" evidence="3">
    <location>
        <begin position="21"/>
        <end position="162"/>
    </location>
</feature>
<dbReference type="Gene3D" id="3.10.20.30">
    <property type="match status" value="1"/>
</dbReference>
<gene>
    <name evidence="5" type="ORF">Esi_0113_0062</name>
</gene>
<keyword evidence="2" id="KW-0411">Iron-sulfur</keyword>
<evidence type="ECO:0000256" key="3">
    <source>
        <dbReference type="SAM" id="SignalP"/>
    </source>
</evidence>
<proteinExistence type="predicted"/>
<dbReference type="CDD" id="cd00207">
    <property type="entry name" value="fer2"/>
    <property type="match status" value="1"/>
</dbReference>